<keyword evidence="7" id="KW-0732">Signal</keyword>
<proteinExistence type="inferred from homology"/>
<feature type="signal peptide" evidence="7">
    <location>
        <begin position="1"/>
        <end position="16"/>
    </location>
</feature>
<evidence type="ECO:0000256" key="4">
    <source>
        <dbReference type="ARBA" id="ARBA00022691"/>
    </source>
</evidence>
<name>A0A1D1YV65_9ARAE</name>
<gene>
    <name evidence="8" type="primary">CHLN_0</name>
    <name evidence="8" type="ORF">g.87216</name>
</gene>
<dbReference type="GO" id="GO:0030410">
    <property type="term" value="F:nicotianamine synthase activity"/>
    <property type="evidence" value="ECO:0007669"/>
    <property type="project" value="UniProtKB-UniRule"/>
</dbReference>
<dbReference type="GO" id="GO:0030418">
    <property type="term" value="P:nicotianamine biosynthetic process"/>
    <property type="evidence" value="ECO:0007669"/>
    <property type="project" value="UniProtKB-UniRule"/>
</dbReference>
<feature type="non-terminal residue" evidence="8">
    <location>
        <position position="1"/>
    </location>
</feature>
<dbReference type="SUPFAM" id="SSF53335">
    <property type="entry name" value="S-adenosyl-L-methionine-dependent methyltransferases"/>
    <property type="match status" value="1"/>
</dbReference>
<sequence>FFFLALAVTFSHPQSAQQPPSCVSPKMVDAGSEEEVLVQRIWEICDSIAKLASLKPSPEVNSLFSQLVLACIPPSPIDVAKLSGEAQEMRSRLIRLCGEAEGLLESHYSSLLASHANPLDHLALFPYYSNYVKLGLLEYTILREHARRPPARVAFVGSGPLPLTSIMLATHHLRTSCFHNYDVDPAANAMALRLVGMDPDLSERMVFHTADITEVTHDLRDYDVVFLAALVGVCGEEKATVVEHLARHMAPGAVLMLRSAHGARAFLYPVVDPYSLRGFEVLEVFHPADEVINSVVIARKPPACGDHPKELGHGAVVLPCKCSELTAFSPLNHASIMEELTVEEKVS</sequence>
<accession>A0A1D1YV65</accession>
<evidence type="ECO:0000256" key="3">
    <source>
        <dbReference type="ARBA" id="ARBA00022679"/>
    </source>
</evidence>
<dbReference type="InterPro" id="IPR029063">
    <property type="entry name" value="SAM-dependent_MTases_sf"/>
</dbReference>
<dbReference type="InterPro" id="IPR004298">
    <property type="entry name" value="Nicotian_synth"/>
</dbReference>
<dbReference type="Pfam" id="PF03059">
    <property type="entry name" value="NAS"/>
    <property type="match status" value="1"/>
</dbReference>
<dbReference type="PANTHER" id="PTHR32266:SF12">
    <property type="entry name" value="NICOTIANAMINE SYNTHASE 3"/>
    <property type="match status" value="1"/>
</dbReference>
<dbReference type="PROSITE" id="PS51142">
    <property type="entry name" value="NAS"/>
    <property type="match status" value="1"/>
</dbReference>
<keyword evidence="3 6" id="KW-0808">Transferase</keyword>
<evidence type="ECO:0000256" key="2">
    <source>
        <dbReference type="ARBA" id="ARBA00012675"/>
    </source>
</evidence>
<dbReference type="EC" id="2.5.1.43" evidence="2 6"/>
<evidence type="ECO:0000256" key="7">
    <source>
        <dbReference type="SAM" id="SignalP"/>
    </source>
</evidence>
<evidence type="ECO:0000256" key="6">
    <source>
        <dbReference type="RuleBase" id="RU368095"/>
    </source>
</evidence>
<dbReference type="Gene3D" id="3.40.50.150">
    <property type="entry name" value="Vaccinia Virus protein VP39"/>
    <property type="match status" value="1"/>
</dbReference>
<feature type="chain" id="PRO_5008900528" description="Nicotianamine synthase" evidence="7">
    <location>
        <begin position="17"/>
        <end position="347"/>
    </location>
</feature>
<dbReference type="PANTHER" id="PTHR32266">
    <property type="entry name" value="NICOTIANAMINE SYNTHASE 3"/>
    <property type="match status" value="1"/>
</dbReference>
<reference evidence="8" key="1">
    <citation type="submission" date="2015-07" db="EMBL/GenBank/DDBJ databases">
        <title>Transcriptome Assembly of Anthurium amnicola.</title>
        <authorList>
            <person name="Suzuki J."/>
        </authorList>
    </citation>
    <scope>NUCLEOTIDE SEQUENCE</scope>
</reference>
<comment type="catalytic activity">
    <reaction evidence="5 6">
        <text>3 S-adenosyl-L-methionine = nicotianamine + 3 S-methyl-5'-thioadenosine + 3 H(+)</text>
        <dbReference type="Rhea" id="RHEA:16481"/>
        <dbReference type="ChEBI" id="CHEBI:15378"/>
        <dbReference type="ChEBI" id="CHEBI:17509"/>
        <dbReference type="ChEBI" id="CHEBI:58249"/>
        <dbReference type="ChEBI" id="CHEBI:59789"/>
        <dbReference type="EC" id="2.5.1.43"/>
    </reaction>
</comment>
<organism evidence="8">
    <name type="scientific">Anthurium amnicola</name>
    <dbReference type="NCBI Taxonomy" id="1678845"/>
    <lineage>
        <taxon>Eukaryota</taxon>
        <taxon>Viridiplantae</taxon>
        <taxon>Streptophyta</taxon>
        <taxon>Embryophyta</taxon>
        <taxon>Tracheophyta</taxon>
        <taxon>Spermatophyta</taxon>
        <taxon>Magnoliopsida</taxon>
        <taxon>Liliopsida</taxon>
        <taxon>Araceae</taxon>
        <taxon>Pothoideae</taxon>
        <taxon>Potheae</taxon>
        <taxon>Anthurium</taxon>
    </lineage>
</organism>
<keyword evidence="4 6" id="KW-0949">S-adenosyl-L-methionine</keyword>
<evidence type="ECO:0000313" key="8">
    <source>
        <dbReference type="EMBL" id="JAT58489.1"/>
    </source>
</evidence>
<comment type="function">
    <text evidence="6">Synthesizes nicotianamine, a polyamine which serves as a sensor for the physiological iron status within the plant, and/or might be involved in the transport of iron.</text>
</comment>
<evidence type="ECO:0000256" key="5">
    <source>
        <dbReference type="ARBA" id="ARBA00049391"/>
    </source>
</evidence>
<dbReference type="EMBL" id="GDJX01009447">
    <property type="protein sequence ID" value="JAT58489.1"/>
    <property type="molecule type" value="Transcribed_RNA"/>
</dbReference>
<evidence type="ECO:0000256" key="1">
    <source>
        <dbReference type="ARBA" id="ARBA00007009"/>
    </source>
</evidence>
<dbReference type="AlphaFoldDB" id="A0A1D1YV65"/>
<protein>
    <recommendedName>
        <fullName evidence="2 6">Nicotianamine synthase</fullName>
        <ecNumber evidence="2 6">2.5.1.43</ecNumber>
    </recommendedName>
</protein>
<comment type="similarity">
    <text evidence="1 6">Belongs to the nicotianamine synthase (NAS)-like family.</text>
</comment>